<evidence type="ECO:0000313" key="1">
    <source>
        <dbReference type="EMBL" id="PZQ13655.1"/>
    </source>
</evidence>
<name>A0A2W5KFR2_ANCNO</name>
<evidence type="ECO:0008006" key="3">
    <source>
        <dbReference type="Google" id="ProtNLM"/>
    </source>
</evidence>
<evidence type="ECO:0000313" key="2">
    <source>
        <dbReference type="Proteomes" id="UP000249577"/>
    </source>
</evidence>
<protein>
    <recommendedName>
        <fullName evidence="3">XRE family transcriptional regulator</fullName>
    </recommendedName>
</protein>
<dbReference type="EMBL" id="QFPN01000007">
    <property type="protein sequence ID" value="PZQ13655.1"/>
    <property type="molecule type" value="Genomic_DNA"/>
</dbReference>
<organism evidence="1 2">
    <name type="scientific">Ancylobacter novellus</name>
    <name type="common">Thiobacillus novellus</name>
    <dbReference type="NCBI Taxonomy" id="921"/>
    <lineage>
        <taxon>Bacteria</taxon>
        <taxon>Pseudomonadati</taxon>
        <taxon>Pseudomonadota</taxon>
        <taxon>Alphaproteobacteria</taxon>
        <taxon>Hyphomicrobiales</taxon>
        <taxon>Xanthobacteraceae</taxon>
        <taxon>Ancylobacter</taxon>
    </lineage>
</organism>
<comment type="caution">
    <text evidence="1">The sequence shown here is derived from an EMBL/GenBank/DDBJ whole genome shotgun (WGS) entry which is preliminary data.</text>
</comment>
<reference evidence="1 2" key="1">
    <citation type="submission" date="2017-08" db="EMBL/GenBank/DDBJ databases">
        <title>Infants hospitalized years apart are colonized by the same room-sourced microbial strains.</title>
        <authorList>
            <person name="Brooks B."/>
            <person name="Olm M.R."/>
            <person name="Firek B.A."/>
            <person name="Baker R."/>
            <person name="Thomas B.C."/>
            <person name="Morowitz M.J."/>
            <person name="Banfield J.F."/>
        </authorList>
    </citation>
    <scope>NUCLEOTIDE SEQUENCE [LARGE SCALE GENOMIC DNA]</scope>
    <source>
        <strain evidence="1">S2_005_003_R2_43</strain>
    </source>
</reference>
<dbReference type="Proteomes" id="UP000249577">
    <property type="component" value="Unassembled WGS sequence"/>
</dbReference>
<gene>
    <name evidence="1" type="ORF">DI565_14025</name>
</gene>
<proteinExistence type="predicted"/>
<dbReference type="AlphaFoldDB" id="A0A2W5KFR2"/>
<sequence length="72" mass="8045">MSAMLTDADFRQLIEQFLDDSKMSPTALGWAAMRDPGFVPSIRKGRSPTLKVVKRVVDFMRACKAQSEASRP</sequence>
<accession>A0A2W5KFR2</accession>